<evidence type="ECO:0000256" key="5">
    <source>
        <dbReference type="SAM" id="MobiDB-lite"/>
    </source>
</evidence>
<feature type="region of interest" description="Disordered" evidence="5">
    <location>
        <begin position="112"/>
        <end position="140"/>
    </location>
</feature>
<dbReference type="PANTHER" id="PTHR45916:SF1">
    <property type="entry name" value="STRUCTURAL MAINTENANCE OF CHROMOSOMES PROTEIN 5"/>
    <property type="match status" value="1"/>
</dbReference>
<dbReference type="InterPro" id="IPR027417">
    <property type="entry name" value="P-loop_NTPase"/>
</dbReference>
<protein>
    <recommendedName>
        <fullName evidence="2">Structural maintenance of chromosomes protein 5</fullName>
    </recommendedName>
</protein>
<gene>
    <name evidence="7" type="ORF">X943_000443</name>
</gene>
<dbReference type="Proteomes" id="UP001195914">
    <property type="component" value="Unassembled WGS sequence"/>
</dbReference>
<keyword evidence="8" id="KW-1185">Reference proteome</keyword>
<keyword evidence="3 4" id="KW-0175">Coiled coil</keyword>
<evidence type="ECO:0000313" key="8">
    <source>
        <dbReference type="Proteomes" id="UP001195914"/>
    </source>
</evidence>
<dbReference type="Pfam" id="PF02463">
    <property type="entry name" value="SMC_N"/>
    <property type="match status" value="1"/>
</dbReference>
<dbReference type="GO" id="GO:0000724">
    <property type="term" value="P:double-strand break repair via homologous recombination"/>
    <property type="evidence" value="ECO:0007669"/>
    <property type="project" value="TreeGrafter"/>
</dbReference>
<feature type="region of interest" description="Disordered" evidence="5">
    <location>
        <begin position="1271"/>
        <end position="1290"/>
    </location>
</feature>
<sequence>MNKLREGAIQSIYMENWMAYSGPVVLNAMPGVNIIAAANGCGKSAIVCAIALGLGFDLNVLSRGDNIRSFVKRGCSTAKLKLTLVDSSSHKGCTVVERTIVLSTNLPKNDVDVDFSEGETPKSKRKRKRPAADEDYSVEPKSKVVSPKAVSSVRNEWVINGKAATLDMVRQLHKKLNLQINNLLTFLAQANVGKFASMSQHELFRSTLAAIEPSLCSDLDQLIEMSSRLKSRQSEMKTLVNDLNCATVKISQLKVISETLSKMKDATLYSNLVKQRLYRIKLDNLDKGLKATKTRLKSRKEELKRSEEEKVMLDRKLKELTTETNRLLNDSRSKMSAAKKLNLLSSSRPGKHSSYAAVPLVDENVADRAYYDAMTALRTFAANNKPQTFSAKTSIVSRDVIEKRLEDVSKHIELLKMQITGENELAAEIAECRMNEEALKTSLRKIQNVSLRGYEDIQVDNLLRRLNSMKRDGYRQFLRWRREQVNAELKPTSDSTTQDSSTEEVDETLALRRLPKLIVSDMKVQGRLNCCIIEEALNKYIDCVMLPKDSKLSLLSLVNKFKLPSVTIPDSQPVLCKVTERMRKFGVKHFLHELVECTDPDTKHTISSIAQLGTSFVVDEDIFRGWIENAETAHLYGGDELDLKEEGYGDSHDRCRQSVVESDSDHVSTQPSLPDLNNDAATNLKGNENAIVKQTSSQSKQENNDGNRVLRRQRSKQAEAVVYNSHGANTPNNASQQSDSGDKIPSKVHGTSEQINDVDVKSSNTRPQKTAQGNRHNREDQHSYENSQTSSQRVEESHFRRFYSCMVDEISKQVGRKVQILRYYVGTKRHIYRVFKDAEELYSDYAVEIHTTSTILYDCSQSKTEDVSNMSKVEQELKDVTDRLRVLGGMLYGRKQDNKAVGGRLYALNREQLSLERTLKAIDGAPTGGRSSVKRKEELETMQKQQKEDIVRAIGKRGDRIMEWIEKASSRRTKLIDARELFSQYRSKKQRKDRLEELAKISTTTYNEVKTDFTRLQDTLSQQETKYKQYARDISELNILIKAISGEIVSSTLDEGLPNTNREREALRVRQEAAAKLDSMAEGDLERELQIAELNVRQLERDDCEEAQTAKEMRDEIIREKKLSNDIAEADAGIKDLTQERLKLYEKWISRVTNLISEVDGKFGCYMREIGPGAAGQVRLEASLESIKDAKLRVLVKFHGDKDLLPLAASYQSGGERGVTTMVYILAVQHLTSNPFFVIDEINQGLDSNYETRLMGLLLCNNMNATACENSGNTTDANGRPDDGTGPSPQYFVLTPQLLPGVNLRGATLHFPLNGTGVVNGLSI</sequence>
<dbReference type="GO" id="GO:0030915">
    <property type="term" value="C:Smc5-Smc6 complex"/>
    <property type="evidence" value="ECO:0007669"/>
    <property type="project" value="TreeGrafter"/>
</dbReference>
<comment type="similarity">
    <text evidence="1">Belongs to the SMC family. SMC5 subfamily.</text>
</comment>
<accession>A0AAD9G8W8</accession>
<feature type="compositionally biased region" description="Polar residues" evidence="5">
    <location>
        <begin position="726"/>
        <end position="739"/>
    </location>
</feature>
<evidence type="ECO:0000256" key="3">
    <source>
        <dbReference type="ARBA" id="ARBA00023054"/>
    </source>
</evidence>
<evidence type="ECO:0000313" key="7">
    <source>
        <dbReference type="EMBL" id="KAK1934007.1"/>
    </source>
</evidence>
<dbReference type="Gene3D" id="3.40.50.300">
    <property type="entry name" value="P-loop containing nucleotide triphosphate hydrolases"/>
    <property type="match status" value="2"/>
</dbReference>
<evidence type="ECO:0000259" key="6">
    <source>
        <dbReference type="Pfam" id="PF02463"/>
    </source>
</evidence>
<evidence type="ECO:0000256" key="4">
    <source>
        <dbReference type="SAM" id="Coils"/>
    </source>
</evidence>
<reference evidence="7" key="2">
    <citation type="submission" date="2021-05" db="EMBL/GenBank/DDBJ databases">
        <authorList>
            <person name="Pain A."/>
        </authorList>
    </citation>
    <scope>NUCLEOTIDE SEQUENCE</scope>
    <source>
        <strain evidence="7">1802A</strain>
    </source>
</reference>
<feature type="coiled-coil region" evidence="4">
    <location>
        <begin position="1082"/>
        <end position="1140"/>
    </location>
</feature>
<reference evidence="7" key="1">
    <citation type="journal article" date="2014" name="Nucleic Acids Res.">
        <title>The evolutionary dynamics of variant antigen genes in Babesia reveal a history of genomic innovation underlying host-parasite interaction.</title>
        <authorList>
            <person name="Jackson A.P."/>
            <person name="Otto T.D."/>
            <person name="Darby A."/>
            <person name="Ramaprasad A."/>
            <person name="Xia D."/>
            <person name="Echaide I.E."/>
            <person name="Farber M."/>
            <person name="Gahlot S."/>
            <person name="Gamble J."/>
            <person name="Gupta D."/>
            <person name="Gupta Y."/>
            <person name="Jackson L."/>
            <person name="Malandrin L."/>
            <person name="Malas T.B."/>
            <person name="Moussa E."/>
            <person name="Nair M."/>
            <person name="Reid A.J."/>
            <person name="Sanders M."/>
            <person name="Sharma J."/>
            <person name="Tracey A."/>
            <person name="Quail M.A."/>
            <person name="Weir W."/>
            <person name="Wastling J.M."/>
            <person name="Hall N."/>
            <person name="Willadsen P."/>
            <person name="Lingelbach K."/>
            <person name="Shiels B."/>
            <person name="Tait A."/>
            <person name="Berriman M."/>
            <person name="Allred D.R."/>
            <person name="Pain A."/>
        </authorList>
    </citation>
    <scope>NUCLEOTIDE SEQUENCE</scope>
    <source>
        <strain evidence="7">1802A</strain>
    </source>
</reference>
<evidence type="ECO:0000256" key="1">
    <source>
        <dbReference type="ARBA" id="ARBA00010171"/>
    </source>
</evidence>
<comment type="caution">
    <text evidence="7">The sequence shown here is derived from an EMBL/GenBank/DDBJ whole genome shotgun (WGS) entry which is preliminary data.</text>
</comment>
<feature type="region of interest" description="Disordered" evidence="5">
    <location>
        <begin position="723"/>
        <end position="795"/>
    </location>
</feature>
<dbReference type="PANTHER" id="PTHR45916">
    <property type="entry name" value="STRUCTURAL MAINTENANCE OF CHROMOSOMES PROTEIN 5"/>
    <property type="match status" value="1"/>
</dbReference>
<feature type="domain" description="RecF/RecN/SMC N-terminal" evidence="6">
    <location>
        <begin position="9"/>
        <end position="1258"/>
    </location>
</feature>
<feature type="compositionally biased region" description="Polar residues" evidence="5">
    <location>
        <begin position="749"/>
        <end position="774"/>
    </location>
</feature>
<dbReference type="SUPFAM" id="SSF52540">
    <property type="entry name" value="P-loop containing nucleoside triphosphate hydrolases"/>
    <property type="match status" value="2"/>
</dbReference>
<feature type="coiled-coil region" evidence="4">
    <location>
        <begin position="289"/>
        <end position="323"/>
    </location>
</feature>
<dbReference type="GO" id="GO:0005634">
    <property type="term" value="C:nucleus"/>
    <property type="evidence" value="ECO:0007669"/>
    <property type="project" value="TreeGrafter"/>
</dbReference>
<evidence type="ECO:0000256" key="2">
    <source>
        <dbReference type="ARBA" id="ARBA00018687"/>
    </source>
</evidence>
<proteinExistence type="inferred from homology"/>
<feature type="coiled-coil region" evidence="4">
    <location>
        <begin position="978"/>
        <end position="1040"/>
    </location>
</feature>
<dbReference type="EMBL" id="JAHBMH010000067">
    <property type="protein sequence ID" value="KAK1934007.1"/>
    <property type="molecule type" value="Genomic_DNA"/>
</dbReference>
<dbReference type="InterPro" id="IPR003395">
    <property type="entry name" value="RecF/RecN/SMC_N"/>
</dbReference>
<dbReference type="GO" id="GO:0003697">
    <property type="term" value="F:single-stranded DNA binding"/>
    <property type="evidence" value="ECO:0007669"/>
    <property type="project" value="TreeGrafter"/>
</dbReference>
<name>A0AAD9G8W8_BABDI</name>
<organism evidence="7 8">
    <name type="scientific">Babesia divergens</name>
    <dbReference type="NCBI Taxonomy" id="32595"/>
    <lineage>
        <taxon>Eukaryota</taxon>
        <taxon>Sar</taxon>
        <taxon>Alveolata</taxon>
        <taxon>Apicomplexa</taxon>
        <taxon>Aconoidasida</taxon>
        <taxon>Piroplasmida</taxon>
        <taxon>Babesiidae</taxon>
        <taxon>Babesia</taxon>
    </lineage>
</organism>